<dbReference type="Proteomes" id="UP001501666">
    <property type="component" value="Unassembled WGS sequence"/>
</dbReference>
<dbReference type="RefSeq" id="WP_346148601.1">
    <property type="nucleotide sequence ID" value="NZ_BAAATE010000010.1"/>
</dbReference>
<evidence type="ECO:0000313" key="2">
    <source>
        <dbReference type="Proteomes" id="UP001501666"/>
    </source>
</evidence>
<comment type="caution">
    <text evidence="1">The sequence shown here is derived from an EMBL/GenBank/DDBJ whole genome shotgun (WGS) entry which is preliminary data.</text>
</comment>
<keyword evidence="2" id="KW-1185">Reference proteome</keyword>
<protein>
    <submittedName>
        <fullName evidence="1">Uncharacterized protein</fullName>
    </submittedName>
</protein>
<evidence type="ECO:0000313" key="1">
    <source>
        <dbReference type="EMBL" id="GAA2665087.1"/>
    </source>
</evidence>
<name>A0ABN3S0T9_9ACTN</name>
<organism evidence="1 2">
    <name type="scientific">Nonomuraea recticatena</name>
    <dbReference type="NCBI Taxonomy" id="46178"/>
    <lineage>
        <taxon>Bacteria</taxon>
        <taxon>Bacillati</taxon>
        <taxon>Actinomycetota</taxon>
        <taxon>Actinomycetes</taxon>
        <taxon>Streptosporangiales</taxon>
        <taxon>Streptosporangiaceae</taxon>
        <taxon>Nonomuraea</taxon>
    </lineage>
</organism>
<proteinExistence type="predicted"/>
<gene>
    <name evidence="1" type="ORF">GCM10010412_041080</name>
</gene>
<reference evidence="1 2" key="1">
    <citation type="journal article" date="2019" name="Int. J. Syst. Evol. Microbiol.">
        <title>The Global Catalogue of Microorganisms (GCM) 10K type strain sequencing project: providing services to taxonomists for standard genome sequencing and annotation.</title>
        <authorList>
            <consortium name="The Broad Institute Genomics Platform"/>
            <consortium name="The Broad Institute Genome Sequencing Center for Infectious Disease"/>
            <person name="Wu L."/>
            <person name="Ma J."/>
        </authorList>
    </citation>
    <scope>NUCLEOTIDE SEQUENCE [LARGE SCALE GENOMIC DNA]</scope>
    <source>
        <strain evidence="1 2">JCM 6835</strain>
    </source>
</reference>
<accession>A0ABN3S0T9</accession>
<sequence>MTTNAPGKGFNVRNSVTYKSQSDDKFDDVKEAVLSLRGRLDDVDNSYYEIATRLTSFHAHCSECFQNEWFWRLHVINVTDNHRIFVDAWWHSETHPVVVIRDLDRKELYRSTMRRIGGVYPAYRFVERILETVGS</sequence>
<dbReference type="EMBL" id="BAAATE010000010">
    <property type="protein sequence ID" value="GAA2665087.1"/>
    <property type="molecule type" value="Genomic_DNA"/>
</dbReference>